<dbReference type="InterPro" id="IPR032258">
    <property type="entry name" value="DUF5061"/>
</dbReference>
<evidence type="ECO:0000313" key="2">
    <source>
        <dbReference type="Proteomes" id="UP001169862"/>
    </source>
</evidence>
<proteinExistence type="predicted"/>
<protein>
    <recommendedName>
        <fullName evidence="3">Common-antigen outer membrane protein</fullName>
    </recommendedName>
</protein>
<comment type="caution">
    <text evidence="1">The sequence shown here is derived from an EMBL/GenBank/DDBJ whole genome shotgun (WGS) entry which is preliminary data.</text>
</comment>
<dbReference type="EMBL" id="JAUOPG010000016">
    <property type="protein sequence ID" value="MDO6455357.1"/>
    <property type="molecule type" value="Genomic_DNA"/>
</dbReference>
<dbReference type="Proteomes" id="UP001169862">
    <property type="component" value="Unassembled WGS sequence"/>
</dbReference>
<organism evidence="1 2">
    <name type="scientific">Neptunomonas phycophila</name>
    <dbReference type="NCBI Taxonomy" id="1572645"/>
    <lineage>
        <taxon>Bacteria</taxon>
        <taxon>Pseudomonadati</taxon>
        <taxon>Pseudomonadota</taxon>
        <taxon>Gammaproteobacteria</taxon>
        <taxon>Oceanospirillales</taxon>
        <taxon>Oceanospirillaceae</taxon>
        <taxon>Neptunomonas</taxon>
    </lineage>
</organism>
<sequence>MRLIVKRSAQLVGIAMTGLLTVGCASQQANSGYTAASLSQPIQYLPAEFSQTLSTALSGSSQFFAASPYGDQVTIEFQSPYFAASGATCRQLVVSNQASSVKLACTHNGTQWYTARSLVAGSTL</sequence>
<evidence type="ECO:0008006" key="3">
    <source>
        <dbReference type="Google" id="ProtNLM"/>
    </source>
</evidence>
<gene>
    <name evidence="1" type="ORF">Q4490_17485</name>
</gene>
<reference evidence="1" key="1">
    <citation type="submission" date="2023-07" db="EMBL/GenBank/DDBJ databases">
        <title>Genome content predicts the carbon catabolic preferences of heterotrophic bacteria.</title>
        <authorList>
            <person name="Gralka M."/>
        </authorList>
    </citation>
    <scope>NUCLEOTIDE SEQUENCE</scope>
    <source>
        <strain evidence="1">I2M16</strain>
    </source>
</reference>
<name>A0AAW7XM73_9GAMM</name>
<dbReference type="PROSITE" id="PS51257">
    <property type="entry name" value="PROKAR_LIPOPROTEIN"/>
    <property type="match status" value="1"/>
</dbReference>
<evidence type="ECO:0000313" key="1">
    <source>
        <dbReference type="EMBL" id="MDO6455357.1"/>
    </source>
</evidence>
<dbReference type="Pfam" id="PF16587">
    <property type="entry name" value="DUF5061"/>
    <property type="match status" value="1"/>
</dbReference>
<accession>A0AAW7XM73</accession>
<dbReference type="AlphaFoldDB" id="A0AAW7XM73"/>
<dbReference type="RefSeq" id="WP_303552430.1">
    <property type="nucleotide sequence ID" value="NZ_JAUOPG010000016.1"/>
</dbReference>